<feature type="region of interest" description="Disordered" evidence="1">
    <location>
        <begin position="247"/>
        <end position="355"/>
    </location>
</feature>
<dbReference type="OrthoDB" id="21513at2759"/>
<keyword evidence="3" id="KW-1185">Reference proteome</keyword>
<gene>
    <name evidence="2" type="ORF">ASCRUDRAFT_70276</name>
</gene>
<organism evidence="2 3">
    <name type="scientific">Ascoidea rubescens DSM 1968</name>
    <dbReference type="NCBI Taxonomy" id="1344418"/>
    <lineage>
        <taxon>Eukaryota</taxon>
        <taxon>Fungi</taxon>
        <taxon>Dikarya</taxon>
        <taxon>Ascomycota</taxon>
        <taxon>Saccharomycotina</taxon>
        <taxon>Saccharomycetes</taxon>
        <taxon>Ascoideaceae</taxon>
        <taxon>Ascoidea</taxon>
    </lineage>
</organism>
<accession>A0A1D2VHD3</accession>
<evidence type="ECO:0000313" key="2">
    <source>
        <dbReference type="EMBL" id="ODV61046.1"/>
    </source>
</evidence>
<evidence type="ECO:0008006" key="4">
    <source>
        <dbReference type="Google" id="ProtNLM"/>
    </source>
</evidence>
<dbReference type="EMBL" id="KV454480">
    <property type="protein sequence ID" value="ODV61046.1"/>
    <property type="molecule type" value="Genomic_DNA"/>
</dbReference>
<name>A0A1D2VHD3_9ASCO</name>
<reference evidence="3" key="1">
    <citation type="submission" date="2016-05" db="EMBL/GenBank/DDBJ databases">
        <title>Comparative genomics of biotechnologically important yeasts.</title>
        <authorList>
            <consortium name="DOE Joint Genome Institute"/>
            <person name="Riley R."/>
            <person name="Haridas S."/>
            <person name="Wolfe K.H."/>
            <person name="Lopes M.R."/>
            <person name="Hittinger C.T."/>
            <person name="Goker M."/>
            <person name="Salamov A."/>
            <person name="Wisecaver J."/>
            <person name="Long T.M."/>
            <person name="Aerts A.L."/>
            <person name="Barry K."/>
            <person name="Choi C."/>
            <person name="Clum A."/>
            <person name="Coughlan A.Y."/>
            <person name="Deshpande S."/>
            <person name="Douglass A.P."/>
            <person name="Hanson S.J."/>
            <person name="Klenk H.-P."/>
            <person name="Labutti K."/>
            <person name="Lapidus A."/>
            <person name="Lindquist E."/>
            <person name="Lipzen A."/>
            <person name="Meier-Kolthoff J.P."/>
            <person name="Ohm R.A."/>
            <person name="Otillar R.P."/>
            <person name="Pangilinan J."/>
            <person name="Peng Y."/>
            <person name="Rokas A."/>
            <person name="Rosa C.A."/>
            <person name="Scheuner C."/>
            <person name="Sibirny A.A."/>
            <person name="Slot J.C."/>
            <person name="Stielow J.B."/>
            <person name="Sun H."/>
            <person name="Kurtzman C.P."/>
            <person name="Blackwell M."/>
            <person name="Grigoriev I.V."/>
            <person name="Jeffries T.W."/>
        </authorList>
    </citation>
    <scope>NUCLEOTIDE SEQUENCE [LARGE SCALE GENOMIC DNA]</scope>
    <source>
        <strain evidence="3">DSM 1968</strain>
    </source>
</reference>
<dbReference type="GO" id="GO:0006368">
    <property type="term" value="P:transcription elongation by RNA polymerase II"/>
    <property type="evidence" value="ECO:0007669"/>
    <property type="project" value="InterPro"/>
</dbReference>
<feature type="compositionally biased region" description="Low complexity" evidence="1">
    <location>
        <begin position="247"/>
        <end position="271"/>
    </location>
</feature>
<evidence type="ECO:0000256" key="1">
    <source>
        <dbReference type="SAM" id="MobiDB-lite"/>
    </source>
</evidence>
<dbReference type="Gene3D" id="6.10.250.3180">
    <property type="match status" value="1"/>
</dbReference>
<dbReference type="AlphaFoldDB" id="A0A1D2VHD3"/>
<dbReference type="InParanoid" id="A0A1D2VHD3"/>
<dbReference type="InterPro" id="IPR010684">
    <property type="entry name" value="RNA_pol_II_trans_fac_SIII_A"/>
</dbReference>
<dbReference type="GeneID" id="30965407"/>
<evidence type="ECO:0000313" key="3">
    <source>
        <dbReference type="Proteomes" id="UP000095038"/>
    </source>
</evidence>
<dbReference type="Proteomes" id="UP000095038">
    <property type="component" value="Unassembled WGS sequence"/>
</dbReference>
<dbReference type="RefSeq" id="XP_020047353.1">
    <property type="nucleotide sequence ID" value="XM_020191771.1"/>
</dbReference>
<protein>
    <recommendedName>
        <fullName evidence="4">Elongin-A</fullName>
    </recommendedName>
</protein>
<dbReference type="Pfam" id="PF06881">
    <property type="entry name" value="Elongin_A"/>
    <property type="match status" value="1"/>
</dbReference>
<sequence length="355" mass="40770">MNLVSIDDKKNRKLEKLSEICVRKLIQSIKLINDFGDFNNYNTLKPILIKMDYLQLKQVEASNPELKGENNINWYNLIIRDFPKHTLTIKIQKEFNNSNDNTKDNKKDKSKNRIKRNYFRMYEKIYNEVKEKRENALIKLKESYKSYKDNKEFKIIELKQPDVIIRKRKSDYSYYNNNGNNDNKRHIGYSNYDRFKSPMMRKISKDVSNKGTINKYSNLFINTNYNSSGVSSGANVAAVKRSAITTNTTNHTPTTPITATPITATTPTGNASKNNQIARNRKEPLANNKAARIPGNKHSETALGGSAPKSTKAVSREGANTSSKRNRSSKSSREKKPDSKKRRPRPTVSAIFMDR</sequence>
<feature type="compositionally biased region" description="Polar residues" evidence="1">
    <location>
        <begin position="308"/>
        <end position="321"/>
    </location>
</feature>
<dbReference type="GO" id="GO:0070449">
    <property type="term" value="C:elongin complex"/>
    <property type="evidence" value="ECO:0007669"/>
    <property type="project" value="InterPro"/>
</dbReference>
<proteinExistence type="predicted"/>
<dbReference type="STRING" id="1344418.A0A1D2VHD3"/>